<feature type="chain" id="PRO_5020204109" evidence="3">
    <location>
        <begin position="26"/>
        <end position="163"/>
    </location>
</feature>
<feature type="domain" description="Glycine zipper 2TM" evidence="4">
    <location>
        <begin position="73"/>
        <end position="114"/>
    </location>
</feature>
<name>A0A4R3HQR3_PAULE</name>
<dbReference type="InterPro" id="IPR008816">
    <property type="entry name" value="Gly_zipper_2TM_dom"/>
</dbReference>
<dbReference type="EMBL" id="SLZQ01000012">
    <property type="protein sequence ID" value="TCS34683.1"/>
    <property type="molecule type" value="Genomic_DNA"/>
</dbReference>
<proteinExistence type="predicted"/>
<dbReference type="RefSeq" id="WP_165973850.1">
    <property type="nucleotide sequence ID" value="NZ_SLZQ01000012.1"/>
</dbReference>
<accession>A0A4R3HQR3</accession>
<dbReference type="PANTHER" id="PTHR35603:SF2">
    <property type="entry name" value="OUTER MEMBRANE LIPOPROTEIN"/>
    <property type="match status" value="1"/>
</dbReference>
<organism evidence="5 6">
    <name type="scientific">Paucimonas lemoignei</name>
    <name type="common">Pseudomonas lemoignei</name>
    <dbReference type="NCBI Taxonomy" id="29443"/>
    <lineage>
        <taxon>Bacteria</taxon>
        <taxon>Pseudomonadati</taxon>
        <taxon>Pseudomonadota</taxon>
        <taxon>Betaproteobacteria</taxon>
        <taxon>Burkholderiales</taxon>
        <taxon>Burkholderiaceae</taxon>
        <taxon>Paucimonas</taxon>
    </lineage>
</organism>
<dbReference type="Pfam" id="PF05433">
    <property type="entry name" value="Rick_17kDa_Anti"/>
    <property type="match status" value="1"/>
</dbReference>
<feature type="signal peptide" evidence="3">
    <location>
        <begin position="1"/>
        <end position="25"/>
    </location>
</feature>
<comment type="subcellular location">
    <subcellularLocation>
        <location evidence="1">Membrane</location>
    </subcellularLocation>
</comment>
<keyword evidence="2" id="KW-0472">Membrane</keyword>
<sequence length="163" mass="16559">MIKRKLSALASSVMLVFLVACSTNSSTYPRTSTYPGTTNYPAASQSATLASGYGVVQAIDMVPRENAGSGIGIGTVAGAVVGGVLGNQVGSGTGRTAATVAGVAGGALAGHAIENRTQGQAAQVYRVTLRMDDGTIQTLVQESTPSLRIGDRVRISNGVIERM</sequence>
<dbReference type="PROSITE" id="PS51257">
    <property type="entry name" value="PROKAR_LIPOPROTEIN"/>
    <property type="match status" value="1"/>
</dbReference>
<evidence type="ECO:0000256" key="3">
    <source>
        <dbReference type="SAM" id="SignalP"/>
    </source>
</evidence>
<dbReference type="GO" id="GO:0019867">
    <property type="term" value="C:outer membrane"/>
    <property type="evidence" value="ECO:0007669"/>
    <property type="project" value="InterPro"/>
</dbReference>
<protein>
    <submittedName>
        <fullName evidence="5">Glycine zipper 2TM protein</fullName>
    </submittedName>
</protein>
<comment type="caution">
    <text evidence="5">The sequence shown here is derived from an EMBL/GenBank/DDBJ whole genome shotgun (WGS) entry which is preliminary data.</text>
</comment>
<evidence type="ECO:0000313" key="5">
    <source>
        <dbReference type="EMBL" id="TCS34683.1"/>
    </source>
</evidence>
<reference evidence="5 6" key="1">
    <citation type="submission" date="2019-03" db="EMBL/GenBank/DDBJ databases">
        <title>Genomic Encyclopedia of Type Strains, Phase IV (KMG-IV): sequencing the most valuable type-strain genomes for metagenomic binning, comparative biology and taxonomic classification.</title>
        <authorList>
            <person name="Goeker M."/>
        </authorList>
    </citation>
    <scope>NUCLEOTIDE SEQUENCE [LARGE SCALE GENOMIC DNA]</scope>
    <source>
        <strain evidence="5 6">DSM 7445</strain>
    </source>
</reference>
<evidence type="ECO:0000256" key="2">
    <source>
        <dbReference type="ARBA" id="ARBA00023136"/>
    </source>
</evidence>
<dbReference type="AlphaFoldDB" id="A0A4R3HQR3"/>
<dbReference type="InterPro" id="IPR051407">
    <property type="entry name" value="Bact_OM_lipoprot/Surf_antigen"/>
</dbReference>
<evidence type="ECO:0000256" key="1">
    <source>
        <dbReference type="ARBA" id="ARBA00004370"/>
    </source>
</evidence>
<keyword evidence="6" id="KW-1185">Reference proteome</keyword>
<keyword evidence="3" id="KW-0732">Signal</keyword>
<evidence type="ECO:0000313" key="6">
    <source>
        <dbReference type="Proteomes" id="UP000295382"/>
    </source>
</evidence>
<gene>
    <name evidence="5" type="ORF">EDC30_11213</name>
</gene>
<dbReference type="PANTHER" id="PTHR35603">
    <property type="match status" value="1"/>
</dbReference>
<evidence type="ECO:0000259" key="4">
    <source>
        <dbReference type="Pfam" id="PF05433"/>
    </source>
</evidence>
<dbReference type="Proteomes" id="UP000295382">
    <property type="component" value="Unassembled WGS sequence"/>
</dbReference>